<sequence length="157" mass="17967">MPNEVLRTIVKYVLDWEDRPSISIMARIKSLPPDAQATPNSERKKNVRSLLLANRKLHDVTTSIVAQDSIWFAADVRDLESIVNPLFDNSLLVSLQQIRKLFIARPSISRGSPYRQAMAEFDYARSVGRALRRMPNLEICVVTEMGDPFPDEEELRQ</sequence>
<accession>A0A9P9XZQ4</accession>
<dbReference type="RefSeq" id="XP_051361487.1">
    <property type="nucleotide sequence ID" value="XM_051507361.1"/>
</dbReference>
<dbReference type="Proteomes" id="UP001055219">
    <property type="component" value="Unassembled WGS sequence"/>
</dbReference>
<evidence type="ECO:0000313" key="2">
    <source>
        <dbReference type="Proteomes" id="UP001055219"/>
    </source>
</evidence>
<keyword evidence="2" id="KW-1185">Reference proteome</keyword>
<dbReference type="AlphaFoldDB" id="A0A9P9XZQ4"/>
<protein>
    <submittedName>
        <fullName evidence="1">Uncharacterized protein</fullName>
    </submittedName>
</protein>
<comment type="caution">
    <text evidence="1">The sequence shown here is derived from an EMBL/GenBank/DDBJ whole genome shotgun (WGS) entry which is preliminary data.</text>
</comment>
<reference evidence="1" key="2">
    <citation type="submission" date="2022-07" db="EMBL/GenBank/DDBJ databases">
        <authorList>
            <person name="Goncalves M.F.M."/>
            <person name="Hilario S."/>
            <person name="Van De Peer Y."/>
            <person name="Esteves A.C."/>
            <person name="Alves A."/>
        </authorList>
    </citation>
    <scope>NUCLEOTIDE SEQUENCE</scope>
    <source>
        <strain evidence="1">MUM 19.33</strain>
    </source>
</reference>
<dbReference type="EMBL" id="JAGIXG020000030">
    <property type="protein sequence ID" value="KAI6780631.1"/>
    <property type="molecule type" value="Genomic_DNA"/>
</dbReference>
<organism evidence="1 2">
    <name type="scientific">Emericellopsis cladophorae</name>
    <dbReference type="NCBI Taxonomy" id="2686198"/>
    <lineage>
        <taxon>Eukaryota</taxon>
        <taxon>Fungi</taxon>
        <taxon>Dikarya</taxon>
        <taxon>Ascomycota</taxon>
        <taxon>Pezizomycotina</taxon>
        <taxon>Sordariomycetes</taxon>
        <taxon>Hypocreomycetidae</taxon>
        <taxon>Hypocreales</taxon>
        <taxon>Bionectriaceae</taxon>
        <taxon>Emericellopsis</taxon>
    </lineage>
</organism>
<evidence type="ECO:0000313" key="1">
    <source>
        <dbReference type="EMBL" id="KAI6780631.1"/>
    </source>
</evidence>
<reference evidence="1" key="1">
    <citation type="journal article" date="2021" name="J Fungi (Basel)">
        <title>Genomic and Metabolomic Analyses of the Marine Fungus Emericellopsis cladophorae: Insights into Saltwater Adaptability Mechanisms and Its Biosynthetic Potential.</title>
        <authorList>
            <person name="Goncalves M.F.M."/>
            <person name="Hilario S."/>
            <person name="Van de Peer Y."/>
            <person name="Esteves A.C."/>
            <person name="Alves A."/>
        </authorList>
    </citation>
    <scope>NUCLEOTIDE SEQUENCE</scope>
    <source>
        <strain evidence="1">MUM 19.33</strain>
    </source>
</reference>
<name>A0A9P9XZQ4_9HYPO</name>
<gene>
    <name evidence="1" type="ORF">J7T54_008550</name>
</gene>
<proteinExistence type="predicted"/>
<dbReference type="GeneID" id="75835020"/>